<accession>F6D5R0</accession>
<dbReference type="eggNOG" id="arCOG00020">
    <property type="taxonomic scope" value="Archaea"/>
</dbReference>
<keyword evidence="2" id="KW-0418">Kinase</keyword>
<feature type="domain" description="Pyridoxamine kinase/Phosphomethylpyrimidine kinase" evidence="1">
    <location>
        <begin position="15"/>
        <end position="240"/>
    </location>
</feature>
<dbReference type="GO" id="GO:0008972">
    <property type="term" value="F:phosphomethylpyrimidine kinase activity"/>
    <property type="evidence" value="ECO:0007669"/>
    <property type="project" value="UniProtKB-EC"/>
</dbReference>
<dbReference type="STRING" id="868131.MSWAN_1225"/>
<dbReference type="SUPFAM" id="SSF53613">
    <property type="entry name" value="Ribokinase-like"/>
    <property type="match status" value="1"/>
</dbReference>
<dbReference type="RefSeq" id="WP_013825743.1">
    <property type="nucleotide sequence ID" value="NC_015574.1"/>
</dbReference>
<dbReference type="PANTHER" id="PTHR20858:SF17">
    <property type="entry name" value="HYDROXYMETHYLPYRIMIDINE_PHOSPHOMETHYLPYRIMIDINE KINASE THI20-RELATED"/>
    <property type="match status" value="1"/>
</dbReference>
<name>F6D5R0_METPW</name>
<dbReference type="EMBL" id="CP002772">
    <property type="protein sequence ID" value="AEG18242.1"/>
    <property type="molecule type" value="Genomic_DNA"/>
</dbReference>
<dbReference type="GO" id="GO:0008902">
    <property type="term" value="F:hydroxymethylpyrimidine kinase activity"/>
    <property type="evidence" value="ECO:0007669"/>
    <property type="project" value="TreeGrafter"/>
</dbReference>
<evidence type="ECO:0000259" key="1">
    <source>
        <dbReference type="Pfam" id="PF08543"/>
    </source>
</evidence>
<dbReference type="Proteomes" id="UP000009231">
    <property type="component" value="Chromosome"/>
</dbReference>
<dbReference type="OrthoDB" id="43786at2157"/>
<dbReference type="InterPro" id="IPR013749">
    <property type="entry name" value="PM/HMP-P_kinase-1"/>
</dbReference>
<proteinExistence type="predicted"/>
<dbReference type="CDD" id="cd01169">
    <property type="entry name" value="HMPP_kinase"/>
    <property type="match status" value="1"/>
</dbReference>
<dbReference type="GO" id="GO:0009228">
    <property type="term" value="P:thiamine biosynthetic process"/>
    <property type="evidence" value="ECO:0007669"/>
    <property type="project" value="InterPro"/>
</dbReference>
<organism evidence="2 3">
    <name type="scientific">Methanobacterium paludis (strain DSM 25820 / JCM 18151 / SWAN1)</name>
    <dbReference type="NCBI Taxonomy" id="868131"/>
    <lineage>
        <taxon>Archaea</taxon>
        <taxon>Methanobacteriati</taxon>
        <taxon>Methanobacteriota</taxon>
        <taxon>Methanomada group</taxon>
        <taxon>Methanobacteria</taxon>
        <taxon>Methanobacteriales</taxon>
        <taxon>Methanobacteriaceae</taxon>
        <taxon>Methanobacterium</taxon>
    </lineage>
</organism>
<sequence>MTCTESIAMTIAGFDPSGGAGILNDVKTFEALGVYGTAVITTLTAQNVQRVEGLMPVDTEFIEKQIDTVLEGEKIEYAKTGMLFSDEIIKTVASKVKEHNLKAVVDPVMVAGSGGFLSEEGFADSLKKHLLPIALLTTPNIFEAQAISGIEIKNEDDAIKAAIEIGKFCNVVVTGGHLNGSDIFYNGSIKVFEGELVESTNLHGTGCTYSAAITALLSKGCDVETSLQKAGKFVSESIKWGRRGTLNQFGKFNDSRI</sequence>
<gene>
    <name evidence="2" type="ordered locus">MSWAN_1225</name>
</gene>
<dbReference type="AlphaFoldDB" id="F6D5R0"/>
<evidence type="ECO:0000313" key="3">
    <source>
        <dbReference type="Proteomes" id="UP000009231"/>
    </source>
</evidence>
<dbReference type="InterPro" id="IPR004399">
    <property type="entry name" value="HMP/HMP-P_kinase_dom"/>
</dbReference>
<dbReference type="Pfam" id="PF08543">
    <property type="entry name" value="Phos_pyr_kin"/>
    <property type="match status" value="1"/>
</dbReference>
<keyword evidence="3" id="KW-1185">Reference proteome</keyword>
<dbReference type="KEGG" id="mew:MSWAN_1225"/>
<reference evidence="2 3" key="1">
    <citation type="journal article" date="2014" name="Int. J. Syst. Evol. Microbiol.">
        <title>Methanobacterium paludis sp. nov. and a novel strain of Methanobacterium lacus isolated from northern peatlands.</title>
        <authorList>
            <person name="Cadillo-Quiroz H."/>
            <person name="Brauer S.L."/>
            <person name="Goodson N."/>
            <person name="Yavitt J.B."/>
            <person name="Zinder S.H."/>
        </authorList>
    </citation>
    <scope>NUCLEOTIDE SEQUENCE [LARGE SCALE GENOMIC DNA]</scope>
    <source>
        <strain evidence="3">DSM 25820 / JCM 18151 / SWAN1</strain>
    </source>
</reference>
<dbReference type="NCBIfam" id="TIGR00097">
    <property type="entry name" value="HMP-P_kinase"/>
    <property type="match status" value="1"/>
</dbReference>
<dbReference type="EC" id="2.7.4.7" evidence="2"/>
<dbReference type="InterPro" id="IPR029056">
    <property type="entry name" value="Ribokinase-like"/>
</dbReference>
<evidence type="ECO:0000313" key="2">
    <source>
        <dbReference type="EMBL" id="AEG18242.1"/>
    </source>
</evidence>
<keyword evidence="2" id="KW-0808">Transferase</keyword>
<dbReference type="PANTHER" id="PTHR20858">
    <property type="entry name" value="PHOSPHOMETHYLPYRIMIDINE KINASE"/>
    <property type="match status" value="1"/>
</dbReference>
<dbReference type="HOGENOM" id="CLU_020520_0_0_2"/>
<dbReference type="GeneID" id="10668730"/>
<protein>
    <submittedName>
        <fullName evidence="2">Phosphomethylpyrimidine kinase</fullName>
        <ecNumber evidence="2">2.7.4.7</ecNumber>
    </submittedName>
</protein>
<dbReference type="GO" id="GO:0005829">
    <property type="term" value="C:cytosol"/>
    <property type="evidence" value="ECO:0007669"/>
    <property type="project" value="TreeGrafter"/>
</dbReference>
<dbReference type="Gene3D" id="3.40.1190.20">
    <property type="match status" value="1"/>
</dbReference>